<dbReference type="PROSITE" id="PS51898">
    <property type="entry name" value="TYR_RECOMBINASE"/>
    <property type="match status" value="1"/>
</dbReference>
<dbReference type="CDD" id="cd00796">
    <property type="entry name" value="INT_Rci_Hp1_C"/>
    <property type="match status" value="1"/>
</dbReference>
<feature type="non-terminal residue" evidence="3">
    <location>
        <position position="1"/>
    </location>
</feature>
<evidence type="ECO:0000313" key="3">
    <source>
        <dbReference type="EMBL" id="GAF97736.1"/>
    </source>
</evidence>
<dbReference type="GO" id="GO:0015074">
    <property type="term" value="P:DNA integration"/>
    <property type="evidence" value="ECO:0007669"/>
    <property type="project" value="InterPro"/>
</dbReference>
<organism evidence="3">
    <name type="scientific">marine sediment metagenome</name>
    <dbReference type="NCBI Taxonomy" id="412755"/>
    <lineage>
        <taxon>unclassified sequences</taxon>
        <taxon>metagenomes</taxon>
        <taxon>ecological metagenomes</taxon>
    </lineage>
</organism>
<feature type="non-terminal residue" evidence="3">
    <location>
        <position position="141"/>
    </location>
</feature>
<sequence length="141" mass="15652">FLSQVEFGRLGDALREAEQDNSCSPWVIAAIRLLILTGARLSEILTLRWDYVSEEHGCLFLPDSKTGRKAIRLNAPALKALQAIPRLEGNPYVICGEKPGRHLVNLEKPWRRIRKAAGLDDVRLHDLRHSFASVAASGGQS</sequence>
<gene>
    <name evidence="3" type="ORF">S01H1_23444</name>
</gene>
<protein>
    <recommendedName>
        <fullName evidence="2">Tyr recombinase domain-containing protein</fullName>
    </recommendedName>
</protein>
<evidence type="ECO:0000256" key="1">
    <source>
        <dbReference type="ARBA" id="ARBA00023172"/>
    </source>
</evidence>
<keyword evidence="1" id="KW-0233">DNA recombination</keyword>
<dbReference type="SUPFAM" id="SSF56349">
    <property type="entry name" value="DNA breaking-rejoining enzymes"/>
    <property type="match status" value="1"/>
</dbReference>
<evidence type="ECO:0000259" key="2">
    <source>
        <dbReference type="PROSITE" id="PS51898"/>
    </source>
</evidence>
<feature type="domain" description="Tyr recombinase" evidence="2">
    <location>
        <begin position="1"/>
        <end position="141"/>
    </location>
</feature>
<comment type="caution">
    <text evidence="3">The sequence shown here is derived from an EMBL/GenBank/DDBJ whole genome shotgun (WGS) entry which is preliminary data.</text>
</comment>
<dbReference type="InterPro" id="IPR013762">
    <property type="entry name" value="Integrase-like_cat_sf"/>
</dbReference>
<dbReference type="GO" id="GO:0006310">
    <property type="term" value="P:DNA recombination"/>
    <property type="evidence" value="ECO:0007669"/>
    <property type="project" value="UniProtKB-KW"/>
</dbReference>
<proteinExistence type="predicted"/>
<dbReference type="GO" id="GO:0003677">
    <property type="term" value="F:DNA binding"/>
    <property type="evidence" value="ECO:0007669"/>
    <property type="project" value="InterPro"/>
</dbReference>
<dbReference type="InterPro" id="IPR011010">
    <property type="entry name" value="DNA_brk_join_enz"/>
</dbReference>
<reference evidence="3" key="1">
    <citation type="journal article" date="2014" name="Front. Microbiol.">
        <title>High frequency of phylogenetically diverse reductive dehalogenase-homologous genes in deep subseafloor sedimentary metagenomes.</title>
        <authorList>
            <person name="Kawai M."/>
            <person name="Futagami T."/>
            <person name="Toyoda A."/>
            <person name="Takaki Y."/>
            <person name="Nishi S."/>
            <person name="Hori S."/>
            <person name="Arai W."/>
            <person name="Tsubouchi T."/>
            <person name="Morono Y."/>
            <person name="Uchiyama I."/>
            <person name="Ito T."/>
            <person name="Fujiyama A."/>
            <person name="Inagaki F."/>
            <person name="Takami H."/>
        </authorList>
    </citation>
    <scope>NUCLEOTIDE SEQUENCE</scope>
    <source>
        <strain evidence="3">Expedition CK06-06</strain>
    </source>
</reference>
<dbReference type="Pfam" id="PF00589">
    <property type="entry name" value="Phage_integrase"/>
    <property type="match status" value="1"/>
</dbReference>
<dbReference type="AlphaFoldDB" id="X0UEK1"/>
<dbReference type="Gene3D" id="1.10.443.10">
    <property type="entry name" value="Intergrase catalytic core"/>
    <property type="match status" value="1"/>
</dbReference>
<dbReference type="InterPro" id="IPR002104">
    <property type="entry name" value="Integrase_catalytic"/>
</dbReference>
<accession>X0UEK1</accession>
<dbReference type="EMBL" id="BARS01013541">
    <property type="protein sequence ID" value="GAF97736.1"/>
    <property type="molecule type" value="Genomic_DNA"/>
</dbReference>
<name>X0UEK1_9ZZZZ</name>